<proteinExistence type="predicted"/>
<accession>A0A839V2F3</accession>
<protein>
    <submittedName>
        <fullName evidence="1">Uncharacterized protein</fullName>
    </submittedName>
</protein>
<gene>
    <name evidence="1" type="ORF">FHR90_001594</name>
</gene>
<comment type="caution">
    <text evidence="1">The sequence shown here is derived from an EMBL/GenBank/DDBJ whole genome shotgun (WGS) entry which is preliminary data.</text>
</comment>
<reference evidence="1 2" key="1">
    <citation type="submission" date="2020-08" db="EMBL/GenBank/DDBJ databases">
        <title>Genomic Encyclopedia of Type Strains, Phase III (KMG-III): the genomes of soil and plant-associated and newly described type strains.</title>
        <authorList>
            <person name="Whitman W."/>
        </authorList>
    </citation>
    <scope>NUCLEOTIDE SEQUENCE [LARGE SCALE GENOMIC DNA]</scope>
    <source>
        <strain evidence="1 2">CECT 8088</strain>
    </source>
</reference>
<sequence>MTRLAVFYLVCLLAALVAAVWIARAFLVSN</sequence>
<name>A0A839V2F3_9PROT</name>
<organism evidence="1 2">
    <name type="scientific">Endobacter medicaginis</name>
    <dbReference type="NCBI Taxonomy" id="1181271"/>
    <lineage>
        <taxon>Bacteria</taxon>
        <taxon>Pseudomonadati</taxon>
        <taxon>Pseudomonadota</taxon>
        <taxon>Alphaproteobacteria</taxon>
        <taxon>Acetobacterales</taxon>
        <taxon>Acetobacteraceae</taxon>
        <taxon>Endobacter</taxon>
    </lineage>
</organism>
<dbReference type="EMBL" id="JACHXV010000005">
    <property type="protein sequence ID" value="MBB3173762.1"/>
    <property type="molecule type" value="Genomic_DNA"/>
</dbReference>
<dbReference type="Proteomes" id="UP000557688">
    <property type="component" value="Unassembled WGS sequence"/>
</dbReference>
<keyword evidence="2" id="KW-1185">Reference proteome</keyword>
<dbReference type="AlphaFoldDB" id="A0A839V2F3"/>
<evidence type="ECO:0000313" key="2">
    <source>
        <dbReference type="Proteomes" id="UP000557688"/>
    </source>
</evidence>
<evidence type="ECO:0000313" key="1">
    <source>
        <dbReference type="EMBL" id="MBB3173762.1"/>
    </source>
</evidence>